<comment type="caution">
    <text evidence="1">The sequence shown here is derived from an EMBL/GenBank/DDBJ whole genome shotgun (WGS) entry which is preliminary data.</text>
</comment>
<dbReference type="GO" id="GO:0007129">
    <property type="term" value="P:homologous chromosome pairing at meiosis"/>
    <property type="evidence" value="ECO:0007669"/>
    <property type="project" value="TreeGrafter"/>
</dbReference>
<dbReference type="Gene3D" id="1.25.10.10">
    <property type="entry name" value="Leucine-rich Repeat Variant"/>
    <property type="match status" value="2"/>
</dbReference>
<name>A0A8S3YXN5_9EUPU</name>
<dbReference type="Proteomes" id="UP000678393">
    <property type="component" value="Unassembled WGS sequence"/>
</dbReference>
<feature type="non-terminal residue" evidence="1">
    <location>
        <position position="1"/>
    </location>
</feature>
<dbReference type="PANTHER" id="PTHR14014">
    <property type="entry name" value="TELOMERE REPEATS-BINDING BOUQUET FORMATION PROTEIN 1"/>
    <property type="match status" value="1"/>
</dbReference>
<evidence type="ECO:0000313" key="1">
    <source>
        <dbReference type="EMBL" id="CAG5119930.1"/>
    </source>
</evidence>
<reference evidence="1" key="1">
    <citation type="submission" date="2021-04" db="EMBL/GenBank/DDBJ databases">
        <authorList>
            <consortium name="Molecular Ecology Group"/>
        </authorList>
    </citation>
    <scope>NUCLEOTIDE SEQUENCE</scope>
</reference>
<keyword evidence="2" id="KW-1185">Reference proteome</keyword>
<dbReference type="InterPro" id="IPR016024">
    <property type="entry name" value="ARM-type_fold"/>
</dbReference>
<dbReference type="OrthoDB" id="608866at2759"/>
<dbReference type="GO" id="GO:0070197">
    <property type="term" value="P:meiotic attachment of telomere to nuclear envelope"/>
    <property type="evidence" value="ECO:0007669"/>
    <property type="project" value="InterPro"/>
</dbReference>
<dbReference type="AlphaFoldDB" id="A0A8S3YXN5"/>
<evidence type="ECO:0000313" key="2">
    <source>
        <dbReference type="Proteomes" id="UP000678393"/>
    </source>
</evidence>
<gene>
    <name evidence="1" type="ORF">CUNI_LOCUS5488</name>
</gene>
<protein>
    <submittedName>
        <fullName evidence="1">Uncharacterized protein</fullName>
    </submittedName>
</protein>
<dbReference type="InterPro" id="IPR042359">
    <property type="entry name" value="TERB1"/>
</dbReference>
<dbReference type="EMBL" id="CAJHNH020000796">
    <property type="protein sequence ID" value="CAG5119930.1"/>
    <property type="molecule type" value="Genomic_DNA"/>
</dbReference>
<sequence>LQTDILTLLENVKCQGNNPSGLKQALRALANIFNSESASKEYFYVTGGVEELQKLLLEGDCPLTVVPAALYCLACAVRQNVTSQNAVLTERMFSLIHELLSHGDSSDRLLQSAAFLLAFSVAGSNKGQLLAAETGCLQDLVNLLRDFLASGSEDENTWSSVITAIGVCVSNPQNVHNQQVCCSMLPHTLKFVSTETGHKCLPHVFTLISSVVANNVPNQNRIRRCGGIEILIDFIRHQVDIEMTPLSLNLLVSAVSAVDGCIVDNEECGSQAGTLGLVQILLDLLETNNLELSQMQIFIITLAHVLESSKHCQLINGSRGYYTLVNYFTECQDEELVKTIKYILTLCKTQDVSSLYPGREYCSMGQTRAVTRSTGTQTVVILLPLHLAGAKQGNNSQLVTNSIHLRGKLSLVKKSKTVVVADMQLQIIHLVI</sequence>
<dbReference type="InterPro" id="IPR011989">
    <property type="entry name" value="ARM-like"/>
</dbReference>
<proteinExistence type="predicted"/>
<organism evidence="1 2">
    <name type="scientific">Candidula unifasciata</name>
    <dbReference type="NCBI Taxonomy" id="100452"/>
    <lineage>
        <taxon>Eukaryota</taxon>
        <taxon>Metazoa</taxon>
        <taxon>Spiralia</taxon>
        <taxon>Lophotrochozoa</taxon>
        <taxon>Mollusca</taxon>
        <taxon>Gastropoda</taxon>
        <taxon>Heterobranchia</taxon>
        <taxon>Euthyneura</taxon>
        <taxon>Panpulmonata</taxon>
        <taxon>Eupulmonata</taxon>
        <taxon>Stylommatophora</taxon>
        <taxon>Helicina</taxon>
        <taxon>Helicoidea</taxon>
        <taxon>Geomitridae</taxon>
        <taxon>Candidula</taxon>
    </lineage>
</organism>
<dbReference type="SUPFAM" id="SSF48371">
    <property type="entry name" value="ARM repeat"/>
    <property type="match status" value="1"/>
</dbReference>
<dbReference type="PANTHER" id="PTHR14014:SF0">
    <property type="entry name" value="TELOMERE REPEATS-BINDING BOUQUET FORMATION PROTEIN 1"/>
    <property type="match status" value="1"/>
</dbReference>
<accession>A0A8S3YXN5</accession>